<dbReference type="OrthoDB" id="1434423at2759"/>
<keyword evidence="3" id="KW-1185">Reference proteome</keyword>
<gene>
    <name evidence="2" type="ORF">F511_26356</name>
</gene>
<protein>
    <recommendedName>
        <fullName evidence="1">Reverse transcriptase zinc-binding domain-containing protein</fullName>
    </recommendedName>
</protein>
<evidence type="ECO:0000313" key="2">
    <source>
        <dbReference type="EMBL" id="KZV52526.1"/>
    </source>
</evidence>
<proteinExistence type="predicted"/>
<name>A0A2Z7D5Y2_9LAMI</name>
<feature type="domain" description="Reverse transcriptase zinc-binding" evidence="1">
    <location>
        <begin position="1"/>
        <end position="53"/>
    </location>
</feature>
<dbReference type="AlphaFoldDB" id="A0A2Z7D5Y2"/>
<dbReference type="Proteomes" id="UP000250235">
    <property type="component" value="Unassembled WGS sequence"/>
</dbReference>
<organism evidence="2 3">
    <name type="scientific">Dorcoceras hygrometricum</name>
    <dbReference type="NCBI Taxonomy" id="472368"/>
    <lineage>
        <taxon>Eukaryota</taxon>
        <taxon>Viridiplantae</taxon>
        <taxon>Streptophyta</taxon>
        <taxon>Embryophyta</taxon>
        <taxon>Tracheophyta</taxon>
        <taxon>Spermatophyta</taxon>
        <taxon>Magnoliopsida</taxon>
        <taxon>eudicotyledons</taxon>
        <taxon>Gunneridae</taxon>
        <taxon>Pentapetalae</taxon>
        <taxon>asterids</taxon>
        <taxon>lamiids</taxon>
        <taxon>Lamiales</taxon>
        <taxon>Gesneriaceae</taxon>
        <taxon>Didymocarpoideae</taxon>
        <taxon>Trichosporeae</taxon>
        <taxon>Loxocarpinae</taxon>
        <taxon>Dorcoceras</taxon>
    </lineage>
</organism>
<evidence type="ECO:0000313" key="3">
    <source>
        <dbReference type="Proteomes" id="UP000250235"/>
    </source>
</evidence>
<dbReference type="Pfam" id="PF13966">
    <property type="entry name" value="zf-RVT"/>
    <property type="match status" value="1"/>
</dbReference>
<dbReference type="EMBL" id="KQ991046">
    <property type="protein sequence ID" value="KZV52526.1"/>
    <property type="molecule type" value="Genomic_DNA"/>
</dbReference>
<accession>A0A2Z7D5Y2</accession>
<evidence type="ECO:0000259" key="1">
    <source>
        <dbReference type="Pfam" id="PF13966"/>
    </source>
</evidence>
<reference evidence="2 3" key="1">
    <citation type="journal article" date="2015" name="Proc. Natl. Acad. Sci. U.S.A.">
        <title>The resurrection genome of Boea hygrometrica: A blueprint for survival of dehydration.</title>
        <authorList>
            <person name="Xiao L."/>
            <person name="Yang G."/>
            <person name="Zhang L."/>
            <person name="Yang X."/>
            <person name="Zhao S."/>
            <person name="Ji Z."/>
            <person name="Zhou Q."/>
            <person name="Hu M."/>
            <person name="Wang Y."/>
            <person name="Chen M."/>
            <person name="Xu Y."/>
            <person name="Jin H."/>
            <person name="Xiao X."/>
            <person name="Hu G."/>
            <person name="Bao F."/>
            <person name="Hu Y."/>
            <person name="Wan P."/>
            <person name="Li L."/>
            <person name="Deng X."/>
            <person name="Kuang T."/>
            <person name="Xiang C."/>
            <person name="Zhu J.K."/>
            <person name="Oliver M.J."/>
            <person name="He Y."/>
        </authorList>
    </citation>
    <scope>NUCLEOTIDE SEQUENCE [LARGE SCALE GENOMIC DNA]</scope>
    <source>
        <strain evidence="3">cv. XS01</strain>
    </source>
</reference>
<sequence>MSLFAWRWVQRKIPTDDILKIRGFSMASKCQCCDQEESFAHIFFSGHTATQVWSHFLAIDLAFSSPPILADGASKTGGNPEAIFKNACPSSYFGSCG</sequence>
<dbReference type="InterPro" id="IPR026960">
    <property type="entry name" value="RVT-Znf"/>
</dbReference>